<keyword evidence="10" id="KW-0175">Coiled coil</keyword>
<dbReference type="Proteomes" id="UP000092741">
    <property type="component" value="Chromosome 2"/>
</dbReference>
<keyword evidence="5 9" id="KW-0997">Cell inner membrane</keyword>
<evidence type="ECO:0000256" key="6">
    <source>
        <dbReference type="ARBA" id="ARBA00022692"/>
    </source>
</evidence>
<evidence type="ECO:0000256" key="4">
    <source>
        <dbReference type="ARBA" id="ARBA00022475"/>
    </source>
</evidence>
<dbReference type="GO" id="GO:0009306">
    <property type="term" value="P:protein secretion"/>
    <property type="evidence" value="ECO:0007669"/>
    <property type="project" value="InterPro"/>
</dbReference>
<protein>
    <recommendedName>
        <fullName evidence="9">Membrane fusion protein (MFP) family protein</fullName>
    </recommendedName>
</protein>
<proteinExistence type="inferred from homology"/>
<dbReference type="InterPro" id="IPR058982">
    <property type="entry name" value="Beta-barrel_AprE"/>
</dbReference>
<dbReference type="GeneID" id="70914852"/>
<dbReference type="Gene3D" id="2.40.50.100">
    <property type="match status" value="1"/>
</dbReference>
<evidence type="ECO:0000256" key="7">
    <source>
        <dbReference type="ARBA" id="ARBA00022989"/>
    </source>
</evidence>
<dbReference type="PRINTS" id="PR01490">
    <property type="entry name" value="RTXTOXIND"/>
</dbReference>
<evidence type="ECO:0000259" key="11">
    <source>
        <dbReference type="Pfam" id="PF26002"/>
    </source>
</evidence>
<comment type="similarity">
    <text evidence="2 9">Belongs to the membrane fusion protein (MFP) (TC 8.A.1) family.</text>
</comment>
<evidence type="ECO:0000256" key="8">
    <source>
        <dbReference type="ARBA" id="ARBA00023136"/>
    </source>
</evidence>
<dbReference type="EMBL" id="CP016346">
    <property type="protein sequence ID" value="ANQ15468.1"/>
    <property type="molecule type" value="Genomic_DNA"/>
</dbReference>
<dbReference type="PROSITE" id="PS00543">
    <property type="entry name" value="HLYD_FAMILY"/>
    <property type="match status" value="1"/>
</dbReference>
<organism evidence="12 13">
    <name type="scientific">Vibrio natriegens NBRC 15636 = ATCC 14048 = DSM 759</name>
    <dbReference type="NCBI Taxonomy" id="1219067"/>
    <lineage>
        <taxon>Bacteria</taxon>
        <taxon>Pseudomonadati</taxon>
        <taxon>Pseudomonadota</taxon>
        <taxon>Gammaproteobacteria</taxon>
        <taxon>Vibrionales</taxon>
        <taxon>Vibrionaceae</taxon>
        <taxon>Vibrio</taxon>
    </lineage>
</organism>
<evidence type="ECO:0000313" key="12">
    <source>
        <dbReference type="EMBL" id="ANQ15468.1"/>
    </source>
</evidence>
<evidence type="ECO:0000313" key="13">
    <source>
        <dbReference type="Proteomes" id="UP000092741"/>
    </source>
</evidence>
<dbReference type="GO" id="GO:0005886">
    <property type="term" value="C:plasma membrane"/>
    <property type="evidence" value="ECO:0007669"/>
    <property type="project" value="UniProtKB-SubCell"/>
</dbReference>
<feature type="domain" description="AprE-like beta-barrel" evidence="11">
    <location>
        <begin position="330"/>
        <end position="418"/>
    </location>
</feature>
<dbReference type="RefSeq" id="WP_020334261.1">
    <property type="nucleotide sequence ID" value="NZ_ATFJ01000017.1"/>
</dbReference>
<dbReference type="PANTHER" id="PTHR30386:SF26">
    <property type="entry name" value="TRANSPORT PROTEIN COMB"/>
    <property type="match status" value="1"/>
</dbReference>
<evidence type="ECO:0000256" key="5">
    <source>
        <dbReference type="ARBA" id="ARBA00022519"/>
    </source>
</evidence>
<dbReference type="Pfam" id="PF26002">
    <property type="entry name" value="Beta-barrel_AprE"/>
    <property type="match status" value="1"/>
</dbReference>
<keyword evidence="4 9" id="KW-1003">Cell membrane</keyword>
<dbReference type="InterPro" id="IPR006144">
    <property type="entry name" value="Secretion_HlyD_CS"/>
</dbReference>
<dbReference type="InterPro" id="IPR050739">
    <property type="entry name" value="MFP"/>
</dbReference>
<name>A0AAN0Y866_VIBNA</name>
<feature type="coiled-coil region" evidence="10">
    <location>
        <begin position="217"/>
        <end position="251"/>
    </location>
</feature>
<keyword evidence="8 9" id="KW-0472">Membrane</keyword>
<evidence type="ECO:0000256" key="2">
    <source>
        <dbReference type="ARBA" id="ARBA00009477"/>
    </source>
</evidence>
<evidence type="ECO:0000256" key="9">
    <source>
        <dbReference type="RuleBase" id="RU365093"/>
    </source>
</evidence>
<dbReference type="InterPro" id="IPR010129">
    <property type="entry name" value="T1SS_HlyD"/>
</dbReference>
<evidence type="ECO:0000256" key="3">
    <source>
        <dbReference type="ARBA" id="ARBA00022448"/>
    </source>
</evidence>
<sequence length="441" mass="48958">MDDKQLSNRYLPEHEFTEAIEAPLEKRLIKQVMWFVVGSVFLVLLWSLFADIEEIAKAKGQVVPLGHKQVIQSQSGGTLASVLVTEGDLVSKGDVIASFVSVDSQAVEEELLGQQANLQLRIERYNAFIEGRPADFSSYELTYPALVEQHQKSLARMNKEREAIMQLSESEIAKSNAELSSIDLEIPPLQDQINSSRESLRLMNSPRGVQAVSKLTISETQQKLDAYLRELKSLEGRRTVLERNIDNQRRQFEQREATLFKEVGEKRADAHSELIGVTARLKSSDLQIQQDTVMSPVDGIIQSIPNTSSGSVIQPGGTVAVVVPTTPTALLEAKLSPRDIGFVTVGQPAKIKIDAFDYSRYGAIDGVVERISPTTDADEKGGVYYKVRIAIEKPYFGAEPGKLNLLPGMTGEADIVTGEKTIFQYLWKPVFTNMREAFGER</sequence>
<dbReference type="KEGG" id="vna:PN96_18625"/>
<keyword evidence="7 9" id="KW-1133">Transmembrane helix</keyword>
<keyword evidence="6 9" id="KW-0812">Transmembrane</keyword>
<keyword evidence="13" id="KW-1185">Reference proteome</keyword>
<dbReference type="Gene3D" id="2.40.30.170">
    <property type="match status" value="1"/>
</dbReference>
<dbReference type="AlphaFoldDB" id="A0AAN0Y866"/>
<evidence type="ECO:0000256" key="1">
    <source>
        <dbReference type="ARBA" id="ARBA00004377"/>
    </source>
</evidence>
<dbReference type="NCBIfam" id="TIGR01843">
    <property type="entry name" value="type_I_hlyD"/>
    <property type="match status" value="1"/>
</dbReference>
<accession>A0AAN0Y866</accession>
<gene>
    <name evidence="12" type="ORF">BA890_22475</name>
</gene>
<evidence type="ECO:0000256" key="10">
    <source>
        <dbReference type="SAM" id="Coils"/>
    </source>
</evidence>
<dbReference type="PANTHER" id="PTHR30386">
    <property type="entry name" value="MEMBRANE FUSION SUBUNIT OF EMRAB-TOLC MULTIDRUG EFFLUX PUMP"/>
    <property type="match status" value="1"/>
</dbReference>
<reference evidence="12 13" key="1">
    <citation type="submission" date="2016-07" db="EMBL/GenBank/DDBJ databases">
        <title>Developing Vibrio natriegens as a novel, fast-growing host for biotechnology.</title>
        <authorList>
            <person name="Weinstock M.T."/>
            <person name="Hesek E.D."/>
            <person name="Wilson C.M."/>
            <person name="Gibson D.G."/>
        </authorList>
    </citation>
    <scope>NUCLEOTIDE SEQUENCE [LARGE SCALE GENOMIC DNA]</scope>
    <source>
        <strain evidence="12 13">ATCC 14048</strain>
    </source>
</reference>
<keyword evidence="3 9" id="KW-0813">Transport</keyword>
<comment type="subcellular location">
    <subcellularLocation>
        <location evidence="1 9">Cell inner membrane</location>
        <topology evidence="1 9">Single-pass membrane protein</topology>
    </subcellularLocation>
</comment>
<feature type="transmembrane region" description="Helical" evidence="9">
    <location>
        <begin position="32"/>
        <end position="49"/>
    </location>
</feature>